<dbReference type="CAZy" id="GT4">
    <property type="family name" value="Glycosyltransferase Family 4"/>
</dbReference>
<dbReference type="InterPro" id="IPR028098">
    <property type="entry name" value="Glyco_trans_4-like_N"/>
</dbReference>
<evidence type="ECO:0000259" key="2">
    <source>
        <dbReference type="Pfam" id="PF13579"/>
    </source>
</evidence>
<dbReference type="Proteomes" id="UP000000755">
    <property type="component" value="Chromosome"/>
</dbReference>
<feature type="domain" description="Glycosyltransferase subfamily 4-like N-terminal" evidence="2">
    <location>
        <begin position="31"/>
        <end position="169"/>
    </location>
</feature>
<sequence length="388" mass="44654">MVQKLVRITTIPLSLEKLLEGQLTFMNQHYEVIAVSADRRRLEKYGVNNKVRTFWVEMTRAITPLQDIQSLWRLYRFFKKEKPLIVHTHTPKAGILGMLAGTLARVPIRLHTVAGLPLMETTGIKRQVLDHVETLTYKFATRVYPNSFELEKIILKLGYAKKNKLKVLGRGSSNGIDSTYFDPADFSSSSKIKLRKELDILELDFIFIFVGRLVKEKGINELINCFVRLHKIKPEISLLLVGPFEQDLDPVDNKVYDLMHSHPKIFLTGYKQDVRPYFAIADVLAFPSYREGFPNVVMQANAMGLPAIVTNINGCNEIITEGENGLIIPVKEENKLYAAMLKMLSDSSLREMLAQKARKLIQMDFERVQFWQILLKEYKELEDLNKHD</sequence>
<proteinExistence type="predicted"/>
<dbReference type="EMBL" id="CU207366">
    <property type="protein sequence ID" value="CAL66954.1"/>
    <property type="molecule type" value="Genomic_DNA"/>
</dbReference>
<accession>A0M2V9</accession>
<name>A0M2V9_CHRFK</name>
<evidence type="ECO:0000313" key="3">
    <source>
        <dbReference type="EMBL" id="CAL66954.1"/>
    </source>
</evidence>
<dbReference type="PANTHER" id="PTHR12526:SF630">
    <property type="entry name" value="GLYCOSYLTRANSFERASE"/>
    <property type="match status" value="1"/>
</dbReference>
<dbReference type="CDD" id="cd03808">
    <property type="entry name" value="GT4_CapM-like"/>
    <property type="match status" value="1"/>
</dbReference>
<dbReference type="STRING" id="411154.GFO_1989"/>
<dbReference type="PANTHER" id="PTHR12526">
    <property type="entry name" value="GLYCOSYLTRANSFERASE"/>
    <property type="match status" value="1"/>
</dbReference>
<dbReference type="SUPFAM" id="SSF53756">
    <property type="entry name" value="UDP-Glycosyltransferase/glycogen phosphorylase"/>
    <property type="match status" value="1"/>
</dbReference>
<dbReference type="Gene3D" id="3.40.50.2000">
    <property type="entry name" value="Glycogen Phosphorylase B"/>
    <property type="match status" value="2"/>
</dbReference>
<dbReference type="HOGENOM" id="CLU_009583_8_0_10"/>
<dbReference type="EC" id="2.-.-.-" evidence="3"/>
<dbReference type="GO" id="GO:0016757">
    <property type="term" value="F:glycosyltransferase activity"/>
    <property type="evidence" value="ECO:0007669"/>
    <property type="project" value="InterPro"/>
</dbReference>
<dbReference type="KEGG" id="gfo:GFO_1989"/>
<feature type="domain" description="Glycosyl transferase family 1" evidence="1">
    <location>
        <begin position="192"/>
        <end position="359"/>
    </location>
</feature>
<dbReference type="Pfam" id="PF00534">
    <property type="entry name" value="Glycos_transf_1"/>
    <property type="match status" value="1"/>
</dbReference>
<dbReference type="RefSeq" id="WP_011709861.1">
    <property type="nucleotide sequence ID" value="NC_008571.1"/>
</dbReference>
<evidence type="ECO:0000259" key="1">
    <source>
        <dbReference type="Pfam" id="PF00534"/>
    </source>
</evidence>
<dbReference type="InterPro" id="IPR001296">
    <property type="entry name" value="Glyco_trans_1"/>
</dbReference>
<gene>
    <name evidence="3" type="primary">capM</name>
    <name evidence="3" type="ordered locus">GFO_1989</name>
</gene>
<keyword evidence="3" id="KW-0808">Transferase</keyword>
<dbReference type="eggNOG" id="COG0438">
    <property type="taxonomic scope" value="Bacteria"/>
</dbReference>
<evidence type="ECO:0000313" key="4">
    <source>
        <dbReference type="Proteomes" id="UP000000755"/>
    </source>
</evidence>
<reference evidence="3 4" key="1">
    <citation type="journal article" date="2006" name="Environ. Microbiol.">
        <title>Whole genome analysis of the marine Bacteroidetes'Gramella forsetii' reveals adaptations to degradation of polymeric organic matter.</title>
        <authorList>
            <person name="Bauer M."/>
            <person name="Kube M."/>
            <person name="Teeling H."/>
            <person name="Richter M."/>
            <person name="Lombardot T."/>
            <person name="Allers E."/>
            <person name="Wuerdemann C.A."/>
            <person name="Quast C."/>
            <person name="Kuhl H."/>
            <person name="Knaust F."/>
            <person name="Woebken D."/>
            <person name="Bischof K."/>
            <person name="Mussmann M."/>
            <person name="Choudhuri J.V."/>
            <person name="Meyer F."/>
            <person name="Reinhardt R."/>
            <person name="Amann R.I."/>
            <person name="Gloeckner F.O."/>
        </authorList>
    </citation>
    <scope>NUCLEOTIDE SEQUENCE [LARGE SCALE GENOMIC DNA]</scope>
    <source>
        <strain evidence="3 4">KT0803</strain>
    </source>
</reference>
<dbReference type="AlphaFoldDB" id="A0M2V9"/>
<protein>
    <submittedName>
        <fullName evidence="3">Capsular polysaccharide biosynthesis glycosyl transferase</fullName>
        <ecNumber evidence="3">2.-.-.-</ecNumber>
    </submittedName>
</protein>
<dbReference type="Pfam" id="PF13579">
    <property type="entry name" value="Glyco_trans_4_4"/>
    <property type="match status" value="1"/>
</dbReference>
<organism evidence="3 4">
    <name type="scientific">Christiangramia forsetii (strain DSM 17595 / CGMCC 1.15422 / KT0803)</name>
    <name type="common">Gramella forsetii</name>
    <dbReference type="NCBI Taxonomy" id="411154"/>
    <lineage>
        <taxon>Bacteria</taxon>
        <taxon>Pseudomonadati</taxon>
        <taxon>Bacteroidota</taxon>
        <taxon>Flavobacteriia</taxon>
        <taxon>Flavobacteriales</taxon>
        <taxon>Flavobacteriaceae</taxon>
        <taxon>Christiangramia</taxon>
    </lineage>
</organism>